<dbReference type="Proteomes" id="UP001274830">
    <property type="component" value="Unassembled WGS sequence"/>
</dbReference>
<dbReference type="Pfam" id="PF06985">
    <property type="entry name" value="HET"/>
    <property type="match status" value="1"/>
</dbReference>
<gene>
    <name evidence="2" type="ORF">LTR78_001270</name>
</gene>
<dbReference type="PANTHER" id="PTHR24148">
    <property type="entry name" value="ANKYRIN REPEAT DOMAIN-CONTAINING PROTEIN 39 HOMOLOG-RELATED"/>
    <property type="match status" value="1"/>
</dbReference>
<dbReference type="Pfam" id="PF26639">
    <property type="entry name" value="Het-6_barrel"/>
    <property type="match status" value="1"/>
</dbReference>
<protein>
    <recommendedName>
        <fullName evidence="1">Heterokaryon incompatibility domain-containing protein</fullName>
    </recommendedName>
</protein>
<dbReference type="EMBL" id="JAUTXT010000003">
    <property type="protein sequence ID" value="KAK3678817.1"/>
    <property type="molecule type" value="Genomic_DNA"/>
</dbReference>
<reference evidence="2" key="1">
    <citation type="submission" date="2023-07" db="EMBL/GenBank/DDBJ databases">
        <title>Black Yeasts Isolated from many extreme environments.</title>
        <authorList>
            <person name="Coleine C."/>
            <person name="Stajich J.E."/>
            <person name="Selbmann L."/>
        </authorList>
    </citation>
    <scope>NUCLEOTIDE SEQUENCE</scope>
    <source>
        <strain evidence="2">CCFEE 5485</strain>
    </source>
</reference>
<proteinExistence type="predicted"/>
<sequence>MSGTGPGQLPGIQPNPIECEGLLYLALDAKKQEIRLLDLEPCTPDANLAGLVCDMRIVSLVDILSPRYEAISYAWGDNEAKAEIRVNGIPINVPINTAAALLRVRDVDKVRTLWIDAVCINQQDIEERNSQVALMAAIYKSSWRVIVWLGNPGFSEREGHQAISTIDTAVDAIIAWAMSELHIGTYETLIAQLATYKSIDGLMRRFPHQLLAQVAQVYAVCHQFWFGRRWVVQEVALAQQTICYWGRITMSLERALVAAVIMARGSPSIDQWRTIHNLSGYGSTHSASIDELYKAARMWQVLRMPSARSAGALLSANLEQLQDSLGSEPRDLVYSILGLWQRSSGIHELPSLLQPDYGKPVGRVFADAQRYIMRSEKSVNMLQDTRTAEVWPTSDQGSSWVKRWSVWHQNAPSLLPTCHSACGKRPYEADLREPDRELWLRGIEIGTVTDCVTAVSPEALSTTAGQRAFMDSLITSLSIEVLAYQPLARTLVAGVTWQGRVLTNVRLITDAETEMAVAVISSSPETHENVVPDRAMLESNLSAAARYSYGLKRACQHRAIFRTENGRCGLGPSKTMAGDVVAVVDGCDFPLLLRPLKHGYELVGVCYVDGFMQGEAVDSYKTAELGYKMFVLL</sequence>
<dbReference type="AlphaFoldDB" id="A0AAE0WV38"/>
<dbReference type="InterPro" id="IPR010730">
    <property type="entry name" value="HET"/>
</dbReference>
<evidence type="ECO:0000313" key="2">
    <source>
        <dbReference type="EMBL" id="KAK3678817.1"/>
    </source>
</evidence>
<name>A0AAE0WV38_9PEZI</name>
<dbReference type="PANTHER" id="PTHR24148:SF82">
    <property type="entry name" value="HETEROKARYON INCOMPATIBILITY DOMAIN-CONTAINING PROTEIN"/>
    <property type="match status" value="1"/>
</dbReference>
<comment type="caution">
    <text evidence="2">The sequence shown here is derived from an EMBL/GenBank/DDBJ whole genome shotgun (WGS) entry which is preliminary data.</text>
</comment>
<accession>A0AAE0WV38</accession>
<evidence type="ECO:0000259" key="1">
    <source>
        <dbReference type="Pfam" id="PF06985"/>
    </source>
</evidence>
<keyword evidence="3" id="KW-1185">Reference proteome</keyword>
<evidence type="ECO:0000313" key="3">
    <source>
        <dbReference type="Proteomes" id="UP001274830"/>
    </source>
</evidence>
<organism evidence="2 3">
    <name type="scientific">Recurvomyces mirabilis</name>
    <dbReference type="NCBI Taxonomy" id="574656"/>
    <lineage>
        <taxon>Eukaryota</taxon>
        <taxon>Fungi</taxon>
        <taxon>Dikarya</taxon>
        <taxon>Ascomycota</taxon>
        <taxon>Pezizomycotina</taxon>
        <taxon>Dothideomycetes</taxon>
        <taxon>Dothideomycetidae</taxon>
        <taxon>Mycosphaerellales</taxon>
        <taxon>Teratosphaeriaceae</taxon>
        <taxon>Recurvomyces</taxon>
    </lineage>
</organism>
<dbReference type="InterPro" id="IPR052895">
    <property type="entry name" value="HetReg/Transcr_Mod"/>
</dbReference>
<feature type="domain" description="Heterokaryon incompatibility" evidence="1">
    <location>
        <begin position="68"/>
        <end position="234"/>
    </location>
</feature>